<dbReference type="Pfam" id="PF00931">
    <property type="entry name" value="NB-ARC"/>
    <property type="match status" value="1"/>
</dbReference>
<dbReference type="InterPro" id="IPR027417">
    <property type="entry name" value="P-loop_NTPase"/>
</dbReference>
<evidence type="ECO:0000259" key="1">
    <source>
        <dbReference type="Pfam" id="PF00931"/>
    </source>
</evidence>
<protein>
    <recommendedName>
        <fullName evidence="1">NB-ARC domain-containing protein</fullName>
    </recommendedName>
</protein>
<dbReference type="PANTHER" id="PTHR33377:SF93">
    <property type="entry name" value="NB-ARC DOMAIN-CONTAINING PROTEIN"/>
    <property type="match status" value="1"/>
</dbReference>
<dbReference type="InterPro" id="IPR002182">
    <property type="entry name" value="NB-ARC"/>
</dbReference>
<dbReference type="Proteomes" id="UP001341281">
    <property type="component" value="Chromosome 08"/>
</dbReference>
<proteinExistence type="predicted"/>
<reference evidence="2 3" key="1">
    <citation type="submission" date="2024-02" db="EMBL/GenBank/DDBJ databases">
        <title>High-quality chromosome-scale genome assembly of Pensacola bahiagrass (Paspalum notatum Flugge var. saurae).</title>
        <authorList>
            <person name="Vega J.M."/>
            <person name="Podio M."/>
            <person name="Orjuela J."/>
            <person name="Siena L.A."/>
            <person name="Pessino S.C."/>
            <person name="Combes M.C."/>
            <person name="Mariac C."/>
            <person name="Albertini E."/>
            <person name="Pupilli F."/>
            <person name="Ortiz J.P.A."/>
            <person name="Leblanc O."/>
        </authorList>
    </citation>
    <scope>NUCLEOTIDE SEQUENCE [LARGE SCALE GENOMIC DNA]</scope>
    <source>
        <strain evidence="2">R1</strain>
        <tissue evidence="2">Leaf</tissue>
    </source>
</reference>
<dbReference type="PANTHER" id="PTHR33377">
    <property type="entry name" value="OS10G0134700 PROTEIN-RELATED"/>
    <property type="match status" value="1"/>
</dbReference>
<sequence length="518" mass="58099">MAEAILSAILGDFISRAISLLIGRFTSGKESTEGKLQRISHLLIRIHSVVEEANGRHISNHGTLQWLSELIDGEYQGCYLLDSIGYGSGQEEANELCDGDKVVPPQVSTLSLFNPAKRVRVDGGTMRRSNKFVSWRHDVGAADEIDRVLERLQGVSHDLREFIMLLQNCKSIRRPLATSIFREGQMFGRHVEKETIINFLLHKGEQSPAGELGVLPIVGAVGVGKTTLVQHACDDARVRNHFAVIILCSFSCVYDVKNNQVTLIDPLEFVKRNSFRDKRCLFVFENVDRHKKHILEDLLQILRQYCKEESKVIITTNNRRVANIGTVEPIILRVLRCAEYWFFFKAHAFAGTDTEGNPSLISAAMGIARKLNGSFFGAKIIGGVLRDRPDPNLWCKILRSNIGGMRPMGDGIIYISDLAHNLLPGHVDMWRVSCSKDPFPCQTTEVPWLKDLYNSAVPHDSLMSCWADQGRFANVLLCKSVMPFHNHYYIARCTCTCSCTIGLTNSCSEFVVSLVRDM</sequence>
<feature type="domain" description="NB-ARC" evidence="1">
    <location>
        <begin position="193"/>
        <end position="352"/>
    </location>
</feature>
<keyword evidence="3" id="KW-1185">Reference proteome</keyword>
<evidence type="ECO:0000313" key="2">
    <source>
        <dbReference type="EMBL" id="WVZ90722.1"/>
    </source>
</evidence>
<organism evidence="2 3">
    <name type="scientific">Paspalum notatum var. saurae</name>
    <dbReference type="NCBI Taxonomy" id="547442"/>
    <lineage>
        <taxon>Eukaryota</taxon>
        <taxon>Viridiplantae</taxon>
        <taxon>Streptophyta</taxon>
        <taxon>Embryophyta</taxon>
        <taxon>Tracheophyta</taxon>
        <taxon>Spermatophyta</taxon>
        <taxon>Magnoliopsida</taxon>
        <taxon>Liliopsida</taxon>
        <taxon>Poales</taxon>
        <taxon>Poaceae</taxon>
        <taxon>PACMAD clade</taxon>
        <taxon>Panicoideae</taxon>
        <taxon>Andropogonodae</taxon>
        <taxon>Paspaleae</taxon>
        <taxon>Paspalinae</taxon>
        <taxon>Paspalum</taxon>
    </lineage>
</organism>
<gene>
    <name evidence="2" type="ORF">U9M48_037001</name>
</gene>
<evidence type="ECO:0000313" key="3">
    <source>
        <dbReference type="Proteomes" id="UP001341281"/>
    </source>
</evidence>
<name>A0AAQ3UIQ4_PASNO</name>
<dbReference type="SUPFAM" id="SSF52540">
    <property type="entry name" value="P-loop containing nucleoside triphosphate hydrolases"/>
    <property type="match status" value="1"/>
</dbReference>
<dbReference type="EMBL" id="CP144752">
    <property type="protein sequence ID" value="WVZ90722.1"/>
    <property type="molecule type" value="Genomic_DNA"/>
</dbReference>
<accession>A0AAQ3UIQ4</accession>
<dbReference type="AlphaFoldDB" id="A0AAQ3UIQ4"/>
<dbReference type="GO" id="GO:0043531">
    <property type="term" value="F:ADP binding"/>
    <property type="evidence" value="ECO:0007669"/>
    <property type="project" value="InterPro"/>
</dbReference>
<dbReference type="Gene3D" id="3.40.50.300">
    <property type="entry name" value="P-loop containing nucleotide triphosphate hydrolases"/>
    <property type="match status" value="1"/>
</dbReference>